<evidence type="ECO:0000313" key="2">
    <source>
        <dbReference type="EMBL" id="KAF8795437.1"/>
    </source>
</evidence>
<dbReference type="EMBL" id="JABXBU010000002">
    <property type="protein sequence ID" value="KAF8795437.1"/>
    <property type="molecule type" value="Genomic_DNA"/>
</dbReference>
<feature type="region of interest" description="Disordered" evidence="1">
    <location>
        <begin position="172"/>
        <end position="191"/>
    </location>
</feature>
<evidence type="ECO:0000256" key="1">
    <source>
        <dbReference type="SAM" id="MobiDB-lite"/>
    </source>
</evidence>
<feature type="region of interest" description="Disordered" evidence="1">
    <location>
        <begin position="23"/>
        <end position="62"/>
    </location>
</feature>
<feature type="compositionally biased region" description="Polar residues" evidence="1">
    <location>
        <begin position="49"/>
        <end position="62"/>
    </location>
</feature>
<dbReference type="Proteomes" id="UP000807504">
    <property type="component" value="Unassembled WGS sequence"/>
</dbReference>
<organism evidence="2 3">
    <name type="scientific">Argiope bruennichi</name>
    <name type="common">Wasp spider</name>
    <name type="synonym">Aranea bruennichi</name>
    <dbReference type="NCBI Taxonomy" id="94029"/>
    <lineage>
        <taxon>Eukaryota</taxon>
        <taxon>Metazoa</taxon>
        <taxon>Ecdysozoa</taxon>
        <taxon>Arthropoda</taxon>
        <taxon>Chelicerata</taxon>
        <taxon>Arachnida</taxon>
        <taxon>Araneae</taxon>
        <taxon>Araneomorphae</taxon>
        <taxon>Entelegynae</taxon>
        <taxon>Araneoidea</taxon>
        <taxon>Araneidae</taxon>
        <taxon>Argiope</taxon>
    </lineage>
</organism>
<dbReference type="AlphaFoldDB" id="A0A8T0FWF2"/>
<keyword evidence="3" id="KW-1185">Reference proteome</keyword>
<gene>
    <name evidence="2" type="ORF">HNY73_003284</name>
</gene>
<reference evidence="2" key="2">
    <citation type="submission" date="2020-06" db="EMBL/GenBank/DDBJ databases">
        <authorList>
            <person name="Sheffer M."/>
        </authorList>
    </citation>
    <scope>NUCLEOTIDE SEQUENCE</scope>
</reference>
<feature type="compositionally biased region" description="Basic residues" evidence="1">
    <location>
        <begin position="176"/>
        <end position="187"/>
    </location>
</feature>
<reference evidence="2" key="1">
    <citation type="journal article" date="2020" name="bioRxiv">
        <title>Chromosome-level reference genome of the European wasp spider Argiope bruennichi: a resource for studies on range expansion and evolutionary adaptation.</title>
        <authorList>
            <person name="Sheffer M.M."/>
            <person name="Hoppe A."/>
            <person name="Krehenwinkel H."/>
            <person name="Uhl G."/>
            <person name="Kuss A.W."/>
            <person name="Jensen L."/>
            <person name="Jensen C."/>
            <person name="Gillespie R.G."/>
            <person name="Hoff K.J."/>
            <person name="Prost S."/>
        </authorList>
    </citation>
    <scope>NUCLEOTIDE SEQUENCE</scope>
</reference>
<comment type="caution">
    <text evidence="2">The sequence shown here is derived from an EMBL/GenBank/DDBJ whole genome shotgun (WGS) entry which is preliminary data.</text>
</comment>
<accession>A0A8T0FWF2</accession>
<evidence type="ECO:0000313" key="3">
    <source>
        <dbReference type="Proteomes" id="UP000807504"/>
    </source>
</evidence>
<proteinExistence type="predicted"/>
<sequence>MGLANLCISGSIASGHAIYFASRSDSEPRGCTGRGQLNQRGRTPPNIANGPTSKTPTERGSSCSIKYEIGTSEIAPRMVYRVVGLLMPQAGRKWNEKRVPAKVCEKDHSTKDLDCAVYGEKEKKNPPIQQFCFLIPFFLMYQRELRDWGLRQTQYAFDLTYGDLREDFRSELRGSSPRKRPGGKKSIRSISSLSHTTTTQEYVWAGKDLSQKTYETL</sequence>
<name>A0A8T0FWF2_ARGBR</name>
<protein>
    <submittedName>
        <fullName evidence="2">Uncharacterized protein</fullName>
    </submittedName>
</protein>